<dbReference type="PANTHER" id="PTHR43046:SF12">
    <property type="entry name" value="GDP-MANNOSE MANNOSYL HYDROLASE"/>
    <property type="match status" value="1"/>
</dbReference>
<accession>A0ABQ3YMV6</accession>
<dbReference type="RefSeq" id="WP_203724337.1">
    <property type="nucleotide sequence ID" value="NZ_BAAATX010000008.1"/>
</dbReference>
<gene>
    <name evidence="7" type="ORF">Adu01nite_02580</name>
</gene>
<keyword evidence="8" id="KW-1185">Reference proteome</keyword>
<comment type="caution">
    <text evidence="7">The sequence shown here is derived from an EMBL/GenBank/DDBJ whole genome shotgun (WGS) entry which is preliminary data.</text>
</comment>
<dbReference type="InterPro" id="IPR015797">
    <property type="entry name" value="NUDIX_hydrolase-like_dom_sf"/>
</dbReference>
<evidence type="ECO:0000313" key="8">
    <source>
        <dbReference type="Proteomes" id="UP000637628"/>
    </source>
</evidence>
<dbReference type="Proteomes" id="UP000637628">
    <property type="component" value="Unassembled WGS sequence"/>
</dbReference>
<keyword evidence="3 5" id="KW-0378">Hydrolase</keyword>
<organism evidence="7 8">
    <name type="scientific">Paractinoplanes durhamensis</name>
    <dbReference type="NCBI Taxonomy" id="113563"/>
    <lineage>
        <taxon>Bacteria</taxon>
        <taxon>Bacillati</taxon>
        <taxon>Actinomycetota</taxon>
        <taxon>Actinomycetes</taxon>
        <taxon>Micromonosporales</taxon>
        <taxon>Micromonosporaceae</taxon>
        <taxon>Paractinoplanes</taxon>
    </lineage>
</organism>
<dbReference type="CDD" id="cd04685">
    <property type="entry name" value="NUDIX_Hydrolase"/>
    <property type="match status" value="1"/>
</dbReference>
<comment type="similarity">
    <text evidence="2 5">Belongs to the Nudix hydrolase family.</text>
</comment>
<evidence type="ECO:0000313" key="7">
    <source>
        <dbReference type="EMBL" id="GID98907.1"/>
    </source>
</evidence>
<evidence type="ECO:0000256" key="1">
    <source>
        <dbReference type="ARBA" id="ARBA00001946"/>
    </source>
</evidence>
<dbReference type="EMBL" id="BOML01000003">
    <property type="protein sequence ID" value="GID98907.1"/>
    <property type="molecule type" value="Genomic_DNA"/>
</dbReference>
<evidence type="ECO:0000259" key="6">
    <source>
        <dbReference type="PROSITE" id="PS51462"/>
    </source>
</evidence>
<dbReference type="PANTHER" id="PTHR43046">
    <property type="entry name" value="GDP-MANNOSE MANNOSYL HYDROLASE"/>
    <property type="match status" value="1"/>
</dbReference>
<dbReference type="InterPro" id="IPR020084">
    <property type="entry name" value="NUDIX_hydrolase_CS"/>
</dbReference>
<protein>
    <recommendedName>
        <fullName evidence="6">Nudix hydrolase domain-containing protein</fullName>
    </recommendedName>
</protein>
<sequence length="152" mass="17178">MTVLDRRAARVLLVDAAGRTLLLYGGDPARPGERWWFTPGGGLDAGETPAEGAARELAEETGLRVEPAQLGEPVWHEVTEFSFRRQEYRQDQDFFLLRVSEWQVDTAGMDANEQQTITEHRWWSALEIEASHEQIFPGSLATLLRRVTEAGR</sequence>
<evidence type="ECO:0000256" key="3">
    <source>
        <dbReference type="ARBA" id="ARBA00022801"/>
    </source>
</evidence>
<evidence type="ECO:0000256" key="4">
    <source>
        <dbReference type="ARBA" id="ARBA00022842"/>
    </source>
</evidence>
<dbReference type="InterPro" id="IPR000086">
    <property type="entry name" value="NUDIX_hydrolase_dom"/>
</dbReference>
<dbReference type="PROSITE" id="PS51462">
    <property type="entry name" value="NUDIX"/>
    <property type="match status" value="1"/>
</dbReference>
<keyword evidence="4" id="KW-0460">Magnesium</keyword>
<evidence type="ECO:0000256" key="5">
    <source>
        <dbReference type="RuleBase" id="RU003476"/>
    </source>
</evidence>
<name>A0ABQ3YMV6_9ACTN</name>
<dbReference type="Pfam" id="PF00293">
    <property type="entry name" value="NUDIX"/>
    <property type="match status" value="1"/>
</dbReference>
<proteinExistence type="inferred from homology"/>
<evidence type="ECO:0000256" key="2">
    <source>
        <dbReference type="ARBA" id="ARBA00005582"/>
    </source>
</evidence>
<dbReference type="SUPFAM" id="SSF55811">
    <property type="entry name" value="Nudix"/>
    <property type="match status" value="1"/>
</dbReference>
<comment type="cofactor">
    <cofactor evidence="1">
        <name>Mg(2+)</name>
        <dbReference type="ChEBI" id="CHEBI:18420"/>
    </cofactor>
</comment>
<feature type="domain" description="Nudix hydrolase" evidence="6">
    <location>
        <begin position="4"/>
        <end position="146"/>
    </location>
</feature>
<dbReference type="Gene3D" id="3.90.79.10">
    <property type="entry name" value="Nucleoside Triphosphate Pyrophosphohydrolase"/>
    <property type="match status" value="1"/>
</dbReference>
<dbReference type="PRINTS" id="PR00502">
    <property type="entry name" value="NUDIXFAMILY"/>
</dbReference>
<reference evidence="7 8" key="1">
    <citation type="submission" date="2021-01" db="EMBL/GenBank/DDBJ databases">
        <title>Whole genome shotgun sequence of Actinoplanes durhamensis NBRC 14914.</title>
        <authorList>
            <person name="Komaki H."/>
            <person name="Tamura T."/>
        </authorList>
    </citation>
    <scope>NUCLEOTIDE SEQUENCE [LARGE SCALE GENOMIC DNA]</scope>
    <source>
        <strain evidence="7 8">NBRC 14914</strain>
    </source>
</reference>
<dbReference type="InterPro" id="IPR020476">
    <property type="entry name" value="Nudix_hydrolase"/>
</dbReference>
<dbReference type="PROSITE" id="PS00893">
    <property type="entry name" value="NUDIX_BOX"/>
    <property type="match status" value="1"/>
</dbReference>